<accession>A2SKF0</accession>
<proteinExistence type="predicted"/>
<dbReference type="HOGENOM" id="CLU_161965_2_0_4"/>
<reference evidence="1 2" key="1">
    <citation type="journal article" date="2007" name="J. Bacteriol.">
        <title>Whole-genome analysis of the methyl tert-butyl ether-degrading beta-proteobacterium Methylibium petroleiphilum PM1.</title>
        <authorList>
            <person name="Kane S.R."/>
            <person name="Chakicherla A.Y."/>
            <person name="Chain P.S.G."/>
            <person name="Schmidt R."/>
            <person name="Shin M.W."/>
            <person name="Legler T.C."/>
            <person name="Scow K.M."/>
            <person name="Larimer F.W."/>
            <person name="Lucas S.M."/>
            <person name="Richardson P.M."/>
            <person name="Hristova K.R."/>
        </authorList>
    </citation>
    <scope>NUCLEOTIDE SEQUENCE [LARGE SCALE GENOMIC DNA]</scope>
    <source>
        <strain evidence="2">ATCC BAA-1232 / LMG 22953 / PM1</strain>
    </source>
</reference>
<evidence type="ECO:0008006" key="3">
    <source>
        <dbReference type="Google" id="ProtNLM"/>
    </source>
</evidence>
<gene>
    <name evidence="1" type="ordered locus">Mpe_A3086</name>
</gene>
<dbReference type="eggNOG" id="ENOG5033ABY">
    <property type="taxonomic scope" value="Bacteria"/>
</dbReference>
<dbReference type="Proteomes" id="UP000000366">
    <property type="component" value="Chromosome"/>
</dbReference>
<organism evidence="1 2">
    <name type="scientific">Methylibium petroleiphilum (strain ATCC BAA-1232 / LMG 22953 / PM1)</name>
    <dbReference type="NCBI Taxonomy" id="420662"/>
    <lineage>
        <taxon>Bacteria</taxon>
        <taxon>Pseudomonadati</taxon>
        <taxon>Pseudomonadota</taxon>
        <taxon>Betaproteobacteria</taxon>
        <taxon>Burkholderiales</taxon>
        <taxon>Sphaerotilaceae</taxon>
        <taxon>Methylibium</taxon>
    </lineage>
</organism>
<dbReference type="RefSeq" id="WP_011830662.1">
    <property type="nucleotide sequence ID" value="NC_008825.1"/>
</dbReference>
<dbReference type="KEGG" id="mpt:Mpe_A3086"/>
<dbReference type="Pfam" id="PF09650">
    <property type="entry name" value="PHA_gran_rgn"/>
    <property type="match status" value="1"/>
</dbReference>
<sequence>MPDIALHRPHQLGLKRAREIAWKWAEDAEAKFGMECTVEEGDDEDVVHFTRSGVNGTLLVRSDAFELAAKLSFLLGAFQKTIEGEIEKNLDGLLAAEHKRAKAPAAAKKAARKKT</sequence>
<dbReference type="NCBIfam" id="TIGR02610">
    <property type="entry name" value="PHA_gran_rgn"/>
    <property type="match status" value="1"/>
</dbReference>
<name>A2SKF0_METPP</name>
<protein>
    <recommendedName>
        <fullName evidence="3">Polyhydroxyalkanoic acid synthase</fullName>
    </recommendedName>
</protein>
<evidence type="ECO:0000313" key="1">
    <source>
        <dbReference type="EMBL" id="ABM96039.1"/>
    </source>
</evidence>
<dbReference type="InterPro" id="IPR013433">
    <property type="entry name" value="PHA_gran_rgn"/>
</dbReference>
<evidence type="ECO:0000313" key="2">
    <source>
        <dbReference type="Proteomes" id="UP000000366"/>
    </source>
</evidence>
<dbReference type="STRING" id="420662.Mpe_A3086"/>
<dbReference type="AlphaFoldDB" id="A2SKF0"/>
<keyword evidence="2" id="KW-1185">Reference proteome</keyword>
<dbReference type="EMBL" id="CP000555">
    <property type="protein sequence ID" value="ABM96039.1"/>
    <property type="molecule type" value="Genomic_DNA"/>
</dbReference>